<dbReference type="Pfam" id="PF00356">
    <property type="entry name" value="LacI"/>
    <property type="match status" value="1"/>
</dbReference>
<reference evidence="5" key="1">
    <citation type="submission" date="2020-05" db="EMBL/GenBank/DDBJ databases">
        <authorList>
            <person name="Chiriac C."/>
            <person name="Salcher M."/>
            <person name="Ghai R."/>
            <person name="Kavagutti S V."/>
        </authorList>
    </citation>
    <scope>NUCLEOTIDE SEQUENCE</scope>
</reference>
<sequence>MAKRPTIHDVAERAGVSKSLVALVFKSDTGVSQKRREIVLKAAQDLGYTTNAFASALRSGNNGFVGIIIADFHNPLFTEFADLARQAFAAKGIFCFFATSSSSMVDGEEKLDPVPIQHLLDLKPSCLLIVGGLVDHSPFKNVSEDLPVVQVLSSKGALRKAVSVRSNDDTAMKQILDHLLTLGHKNIVYVGPSGERVAKDRRFAYENQAKLHRVKLSVVSTGLARNEASGLTAGLEALKLKPSAIVCFNDNVAFGVQDAMARSSQKVAVTGYDNTFFSSLERVSLTTIDQDKESIVSQVVWLLTDPVALKKYQGKEIFIEPGLVVRNSSTKFK</sequence>
<evidence type="ECO:0000256" key="1">
    <source>
        <dbReference type="ARBA" id="ARBA00023015"/>
    </source>
</evidence>
<dbReference type="Pfam" id="PF13377">
    <property type="entry name" value="Peripla_BP_3"/>
    <property type="match status" value="1"/>
</dbReference>
<dbReference type="InterPro" id="IPR010982">
    <property type="entry name" value="Lambda_DNA-bd_dom_sf"/>
</dbReference>
<proteinExistence type="predicted"/>
<dbReference type="PROSITE" id="PS50932">
    <property type="entry name" value="HTH_LACI_2"/>
    <property type="match status" value="1"/>
</dbReference>
<gene>
    <name evidence="5" type="ORF">UFOPK1843_00125</name>
</gene>
<keyword evidence="3" id="KW-0804">Transcription</keyword>
<dbReference type="GO" id="GO:0000976">
    <property type="term" value="F:transcription cis-regulatory region binding"/>
    <property type="evidence" value="ECO:0007669"/>
    <property type="project" value="TreeGrafter"/>
</dbReference>
<feature type="domain" description="HTH lacI-type" evidence="4">
    <location>
        <begin position="5"/>
        <end position="59"/>
    </location>
</feature>
<dbReference type="PANTHER" id="PTHR30146:SF109">
    <property type="entry name" value="HTH-TYPE TRANSCRIPTIONAL REGULATOR GALS"/>
    <property type="match status" value="1"/>
</dbReference>
<dbReference type="SUPFAM" id="SSF47413">
    <property type="entry name" value="lambda repressor-like DNA-binding domains"/>
    <property type="match status" value="1"/>
</dbReference>
<keyword evidence="2" id="KW-0238">DNA-binding</keyword>
<accession>A0A6J6GVY8</accession>
<dbReference type="PANTHER" id="PTHR30146">
    <property type="entry name" value="LACI-RELATED TRANSCRIPTIONAL REPRESSOR"/>
    <property type="match status" value="1"/>
</dbReference>
<evidence type="ECO:0000256" key="2">
    <source>
        <dbReference type="ARBA" id="ARBA00023125"/>
    </source>
</evidence>
<evidence type="ECO:0000259" key="4">
    <source>
        <dbReference type="PROSITE" id="PS50932"/>
    </source>
</evidence>
<evidence type="ECO:0000313" key="5">
    <source>
        <dbReference type="EMBL" id="CAB4600818.1"/>
    </source>
</evidence>
<dbReference type="SMART" id="SM00354">
    <property type="entry name" value="HTH_LACI"/>
    <property type="match status" value="1"/>
</dbReference>
<dbReference type="InterPro" id="IPR000843">
    <property type="entry name" value="HTH_LacI"/>
</dbReference>
<keyword evidence="1" id="KW-0805">Transcription regulation</keyword>
<dbReference type="Gene3D" id="1.10.260.40">
    <property type="entry name" value="lambda repressor-like DNA-binding domains"/>
    <property type="match status" value="1"/>
</dbReference>
<dbReference type="AlphaFoldDB" id="A0A6J6GVY8"/>
<dbReference type="InterPro" id="IPR046335">
    <property type="entry name" value="LacI/GalR-like_sensor"/>
</dbReference>
<dbReference type="SUPFAM" id="SSF53822">
    <property type="entry name" value="Periplasmic binding protein-like I"/>
    <property type="match status" value="1"/>
</dbReference>
<protein>
    <submittedName>
        <fullName evidence="5">Unannotated protein</fullName>
    </submittedName>
</protein>
<dbReference type="CDD" id="cd01392">
    <property type="entry name" value="HTH_LacI"/>
    <property type="match status" value="1"/>
</dbReference>
<dbReference type="CDD" id="cd06267">
    <property type="entry name" value="PBP1_LacI_sugar_binding-like"/>
    <property type="match status" value="1"/>
</dbReference>
<dbReference type="Gene3D" id="3.40.50.2300">
    <property type="match status" value="2"/>
</dbReference>
<dbReference type="GO" id="GO:0003700">
    <property type="term" value="F:DNA-binding transcription factor activity"/>
    <property type="evidence" value="ECO:0007669"/>
    <property type="project" value="TreeGrafter"/>
</dbReference>
<organism evidence="5">
    <name type="scientific">freshwater metagenome</name>
    <dbReference type="NCBI Taxonomy" id="449393"/>
    <lineage>
        <taxon>unclassified sequences</taxon>
        <taxon>metagenomes</taxon>
        <taxon>ecological metagenomes</taxon>
    </lineage>
</organism>
<name>A0A6J6GVY8_9ZZZZ</name>
<dbReference type="InterPro" id="IPR028082">
    <property type="entry name" value="Peripla_BP_I"/>
</dbReference>
<evidence type="ECO:0000256" key="3">
    <source>
        <dbReference type="ARBA" id="ARBA00023163"/>
    </source>
</evidence>
<dbReference type="EMBL" id="CAEZUR010000006">
    <property type="protein sequence ID" value="CAB4600818.1"/>
    <property type="molecule type" value="Genomic_DNA"/>
</dbReference>